<evidence type="ECO:0000259" key="2">
    <source>
        <dbReference type="Pfam" id="PF13358"/>
    </source>
</evidence>
<dbReference type="InterPro" id="IPR036397">
    <property type="entry name" value="RNaseH_sf"/>
</dbReference>
<organism evidence="3">
    <name type="scientific">Homalodisca liturata</name>
    <dbReference type="NCBI Taxonomy" id="320908"/>
    <lineage>
        <taxon>Eukaryota</taxon>
        <taxon>Metazoa</taxon>
        <taxon>Ecdysozoa</taxon>
        <taxon>Arthropoda</taxon>
        <taxon>Hexapoda</taxon>
        <taxon>Insecta</taxon>
        <taxon>Pterygota</taxon>
        <taxon>Neoptera</taxon>
        <taxon>Paraneoptera</taxon>
        <taxon>Hemiptera</taxon>
        <taxon>Auchenorrhyncha</taxon>
        <taxon>Membracoidea</taxon>
        <taxon>Cicadellidae</taxon>
        <taxon>Cicadellinae</taxon>
        <taxon>Proconiini</taxon>
        <taxon>Homalodisca</taxon>
    </lineage>
</organism>
<reference evidence="3" key="1">
    <citation type="submission" date="2015-11" db="EMBL/GenBank/DDBJ databases">
        <title>De novo transcriptome assembly of four potential Pierce s Disease insect vectors from Arizona vineyards.</title>
        <authorList>
            <person name="Tassone E.E."/>
        </authorList>
    </citation>
    <scope>NUCLEOTIDE SEQUENCE</scope>
</reference>
<dbReference type="AlphaFoldDB" id="A0A1B6HY20"/>
<gene>
    <name evidence="3" type="ORF">g.25285</name>
</gene>
<dbReference type="PANTHER" id="PTHR33939">
    <property type="entry name" value="PROTEIN CBG22215"/>
    <property type="match status" value="1"/>
</dbReference>
<feature type="region of interest" description="Disordered" evidence="1">
    <location>
        <begin position="180"/>
        <end position="209"/>
    </location>
</feature>
<sequence>MNHKVFSKWFQDALLPNLTRPSLIVMDNAKYHSKVVDKPPNSSSRKDEIIEWLNNHDIQYEKAMLKAELLELIQRNKPQTKYEVDEIVKKHGHRVFHLPPYHCHFNPIELIWAQVKEYVARSNRKFNITEILQLTKEGLECVTESDWKKVVDHTKNIILDAWKNEGLMEDSVEQMVINIGNDSSSEEDSESDSSDNEEEERGSNVSGIFPLSPVAERVLDFDEL</sequence>
<feature type="compositionally biased region" description="Acidic residues" evidence="1">
    <location>
        <begin position="184"/>
        <end position="200"/>
    </location>
</feature>
<protein>
    <recommendedName>
        <fullName evidence="2">Tc1-like transposase DDE domain-containing protein</fullName>
    </recommendedName>
</protein>
<dbReference type="PANTHER" id="PTHR33939:SF1">
    <property type="entry name" value="DUF4371 DOMAIN-CONTAINING PROTEIN"/>
    <property type="match status" value="1"/>
</dbReference>
<dbReference type="Pfam" id="PF13358">
    <property type="entry name" value="DDE_3"/>
    <property type="match status" value="1"/>
</dbReference>
<dbReference type="Gene3D" id="3.30.420.10">
    <property type="entry name" value="Ribonuclease H-like superfamily/Ribonuclease H"/>
    <property type="match status" value="1"/>
</dbReference>
<name>A0A1B6HY20_9HEMI</name>
<evidence type="ECO:0000256" key="1">
    <source>
        <dbReference type="SAM" id="MobiDB-lite"/>
    </source>
</evidence>
<proteinExistence type="predicted"/>
<evidence type="ECO:0000313" key="3">
    <source>
        <dbReference type="EMBL" id="JAS79582.1"/>
    </source>
</evidence>
<dbReference type="InterPro" id="IPR038717">
    <property type="entry name" value="Tc1-like_DDE_dom"/>
</dbReference>
<dbReference type="EMBL" id="GECU01028124">
    <property type="protein sequence ID" value="JAS79582.1"/>
    <property type="molecule type" value="Transcribed_RNA"/>
</dbReference>
<accession>A0A1B6HY20</accession>
<feature type="domain" description="Tc1-like transposase DDE" evidence="2">
    <location>
        <begin position="77"/>
        <end position="127"/>
    </location>
</feature>
<dbReference type="GO" id="GO:0003676">
    <property type="term" value="F:nucleic acid binding"/>
    <property type="evidence" value="ECO:0007669"/>
    <property type="project" value="InterPro"/>
</dbReference>